<keyword evidence="13" id="KW-0675">Receptor</keyword>
<feature type="signal peptide" evidence="10">
    <location>
        <begin position="1"/>
        <end position="33"/>
    </location>
</feature>
<evidence type="ECO:0000256" key="8">
    <source>
        <dbReference type="PROSITE-ProRule" id="PRU01360"/>
    </source>
</evidence>
<dbReference type="Gene3D" id="2.60.40.1120">
    <property type="entry name" value="Carboxypeptidase-like, regulatory domain"/>
    <property type="match status" value="1"/>
</dbReference>
<comment type="subcellular location">
    <subcellularLocation>
        <location evidence="1 8">Cell outer membrane</location>
        <topology evidence="1 8">Multi-pass membrane protein</topology>
    </subcellularLocation>
</comment>
<evidence type="ECO:0000313" key="14">
    <source>
        <dbReference type="Proteomes" id="UP001565200"/>
    </source>
</evidence>
<evidence type="ECO:0000259" key="11">
    <source>
        <dbReference type="Pfam" id="PF00593"/>
    </source>
</evidence>
<evidence type="ECO:0000256" key="6">
    <source>
        <dbReference type="ARBA" id="ARBA00023136"/>
    </source>
</evidence>
<keyword evidence="5 9" id="KW-0798">TonB box</keyword>
<dbReference type="Proteomes" id="UP001565200">
    <property type="component" value="Unassembled WGS sequence"/>
</dbReference>
<dbReference type="Gene3D" id="2.40.170.20">
    <property type="entry name" value="TonB-dependent receptor, beta-barrel domain"/>
    <property type="match status" value="1"/>
</dbReference>
<dbReference type="PROSITE" id="PS52016">
    <property type="entry name" value="TONB_DEPENDENT_REC_3"/>
    <property type="match status" value="1"/>
</dbReference>
<feature type="chain" id="PRO_5046750793" evidence="10">
    <location>
        <begin position="34"/>
        <end position="1057"/>
    </location>
</feature>
<dbReference type="InterPro" id="IPR000531">
    <property type="entry name" value="Beta-barrel_TonB"/>
</dbReference>
<keyword evidence="2 8" id="KW-0813">Transport</keyword>
<feature type="domain" description="TonB-dependent receptor plug" evidence="12">
    <location>
        <begin position="127"/>
        <end position="241"/>
    </location>
</feature>
<dbReference type="Pfam" id="PF00593">
    <property type="entry name" value="TonB_dep_Rec_b-barrel"/>
    <property type="match status" value="1"/>
</dbReference>
<keyword evidence="3 8" id="KW-1134">Transmembrane beta strand</keyword>
<accession>A0ABV4CSY0</accession>
<keyword evidence="6 8" id="KW-0472">Membrane</keyword>
<evidence type="ECO:0000256" key="4">
    <source>
        <dbReference type="ARBA" id="ARBA00022692"/>
    </source>
</evidence>
<dbReference type="InterPro" id="IPR023996">
    <property type="entry name" value="TonB-dep_OMP_SusC/RagA"/>
</dbReference>
<organism evidence="13 14">
    <name type="scientific">Heminiphilus faecis</name>
    <dbReference type="NCBI Taxonomy" id="2601703"/>
    <lineage>
        <taxon>Bacteria</taxon>
        <taxon>Pseudomonadati</taxon>
        <taxon>Bacteroidota</taxon>
        <taxon>Bacteroidia</taxon>
        <taxon>Bacteroidales</taxon>
        <taxon>Muribaculaceae</taxon>
        <taxon>Heminiphilus</taxon>
    </lineage>
</organism>
<dbReference type="InterPro" id="IPR023997">
    <property type="entry name" value="TonB-dep_OMP_SusC/RagA_CS"/>
</dbReference>
<dbReference type="InterPro" id="IPR008969">
    <property type="entry name" value="CarboxyPept-like_regulatory"/>
</dbReference>
<dbReference type="InterPro" id="IPR037066">
    <property type="entry name" value="Plug_dom_sf"/>
</dbReference>
<feature type="domain" description="TonB-dependent receptor-like beta-barrel" evidence="11">
    <location>
        <begin position="389"/>
        <end position="1013"/>
    </location>
</feature>
<evidence type="ECO:0000259" key="12">
    <source>
        <dbReference type="Pfam" id="PF07715"/>
    </source>
</evidence>
<dbReference type="Gene3D" id="2.170.130.10">
    <property type="entry name" value="TonB-dependent receptor, plug domain"/>
    <property type="match status" value="1"/>
</dbReference>
<evidence type="ECO:0000256" key="7">
    <source>
        <dbReference type="ARBA" id="ARBA00023237"/>
    </source>
</evidence>
<sequence length="1057" mass="116679">MSKLILRKTLVRISEAVVALCLLLPALSMQAAAAPKISVSGTVTSQVDNEPLIGVSVRIKGSSQGVATDIDGKYALQAEKGQVLQLTYIGYKPVEVTIDRAVIDVTMQEDFTTLDDVVVVGYGTMKRSDITGSVVSVGADEIKKTVVTSVDQALQGRAAGVQVTQNSGSPGGGISVAIRGTNSLNGNEPLYVIDGVAVDGKSSDGKTSALSTINPSDIVSMEVLKDASATAIYGSRASNGVVLITTKRGQAGKTRVTYEGYYALQQIPKRLETMNLREYAVLYNERVDVLGWGEREEFADPSILGDGTNWQKEIFGNAGMWNHQVTVSGGNEATQFLVSGSYTDQDGIAVGSNFQRFTARINVDSKVTSWLQIGAQSSLSRTKRNNTIDDNNVIQTALRQLPEVPAKNPDGSWGYQEDNQLGIYYTNPLADALTRTNYNKGLQALINAYANFTILPGLTARIEYGGTFDHGNWYYFQPEMTIGQFTQTSRSERQSSDSRYINFKQYVTYMKDFGKHSINVMAGHESQESEWENLSAARTGYLFNNVPSLSVGDLKTASNGSSSGSFAIESYFGRVNYNFDNRYLLTATIRADGSSAFGSDNRWGYFPSVALAWRLKNESFLKDVQWLADAKLRLGWGLVGNQNAGNYAYGSTMASVATAWGTGFYPANFANSKLKWEETHSYNVGFDLAMFNNRVEFIFDAYLKNTDNLLMQASLPSYISGVIASPWVNTGEMRNKGFEFTLNTVNISNRDFSWTSGLTFSLNRNKVLKLYTESSGIPGIIGSDVFTYTTVGNPVAQFYGYQVIGMFEKESDFYRKDANGDFILDANGNRQFVAIPEEKEIAEGTGIWYGDYIYADLNDDGVIDEKDRTYIGNPEPKFSFGFNNTINWKGFDFNLFLTASIGNDGYNYLRADQSDPANRWSTLKSVCDFAKLALIDPEGDRTLDNMYVSNPGASTYRIDQGSNNQNARTSSVFVEDASYLRIKNLSVGYTLPVSFTRKFSIESLRVYCNIQNLHTFTKYKGYDPEIGAYNQQVLLRGVDYARYPSQRMFTFGLNVSL</sequence>
<comment type="caution">
    <text evidence="13">The sequence shown here is derived from an EMBL/GenBank/DDBJ whole genome shotgun (WGS) entry which is preliminary data.</text>
</comment>
<evidence type="ECO:0000256" key="5">
    <source>
        <dbReference type="ARBA" id="ARBA00023077"/>
    </source>
</evidence>
<name>A0ABV4CSY0_9BACT</name>
<dbReference type="NCBIfam" id="TIGR04056">
    <property type="entry name" value="OMP_RagA_SusC"/>
    <property type="match status" value="1"/>
</dbReference>
<keyword evidence="7 8" id="KW-0998">Cell outer membrane</keyword>
<keyword evidence="10" id="KW-0732">Signal</keyword>
<comment type="similarity">
    <text evidence="8 9">Belongs to the TonB-dependent receptor family.</text>
</comment>
<evidence type="ECO:0000313" key="13">
    <source>
        <dbReference type="EMBL" id="MEY8244498.1"/>
    </source>
</evidence>
<dbReference type="InterPro" id="IPR036942">
    <property type="entry name" value="Beta-barrel_TonB_sf"/>
</dbReference>
<evidence type="ECO:0000256" key="2">
    <source>
        <dbReference type="ARBA" id="ARBA00022448"/>
    </source>
</evidence>
<gene>
    <name evidence="13" type="ORF">AAK873_02560</name>
</gene>
<dbReference type="Pfam" id="PF13715">
    <property type="entry name" value="CarbopepD_reg_2"/>
    <property type="match status" value="1"/>
</dbReference>
<dbReference type="Pfam" id="PF07715">
    <property type="entry name" value="Plug"/>
    <property type="match status" value="1"/>
</dbReference>
<dbReference type="SUPFAM" id="SSF49464">
    <property type="entry name" value="Carboxypeptidase regulatory domain-like"/>
    <property type="match status" value="1"/>
</dbReference>
<dbReference type="NCBIfam" id="TIGR04057">
    <property type="entry name" value="SusC_RagA_signa"/>
    <property type="match status" value="1"/>
</dbReference>
<dbReference type="RefSeq" id="WP_121698366.1">
    <property type="nucleotide sequence ID" value="NZ_JBCLPP010000005.1"/>
</dbReference>
<proteinExistence type="inferred from homology"/>
<evidence type="ECO:0000256" key="1">
    <source>
        <dbReference type="ARBA" id="ARBA00004571"/>
    </source>
</evidence>
<evidence type="ECO:0000256" key="3">
    <source>
        <dbReference type="ARBA" id="ARBA00022452"/>
    </source>
</evidence>
<evidence type="ECO:0000256" key="9">
    <source>
        <dbReference type="RuleBase" id="RU003357"/>
    </source>
</evidence>
<dbReference type="EMBL" id="JBCLPP010000005">
    <property type="protein sequence ID" value="MEY8244498.1"/>
    <property type="molecule type" value="Genomic_DNA"/>
</dbReference>
<dbReference type="InterPro" id="IPR039426">
    <property type="entry name" value="TonB-dep_rcpt-like"/>
</dbReference>
<evidence type="ECO:0000256" key="10">
    <source>
        <dbReference type="SAM" id="SignalP"/>
    </source>
</evidence>
<protein>
    <submittedName>
        <fullName evidence="13">TonB-dependent receptor</fullName>
    </submittedName>
</protein>
<keyword evidence="14" id="KW-1185">Reference proteome</keyword>
<reference evidence="13 14" key="1">
    <citation type="submission" date="2024-03" db="EMBL/GenBank/DDBJ databases">
        <title>Mouse gut bacterial collection (mGBC) of GemPharmatech.</title>
        <authorList>
            <person name="He Y."/>
            <person name="Dong L."/>
            <person name="Wu D."/>
            <person name="Gao X."/>
            <person name="Lin Z."/>
        </authorList>
    </citation>
    <scope>NUCLEOTIDE SEQUENCE [LARGE SCALE GENOMIC DNA]</scope>
    <source>
        <strain evidence="13 14">54-13</strain>
    </source>
</reference>
<dbReference type="SUPFAM" id="SSF56935">
    <property type="entry name" value="Porins"/>
    <property type="match status" value="1"/>
</dbReference>
<keyword evidence="4 8" id="KW-0812">Transmembrane</keyword>
<dbReference type="InterPro" id="IPR012910">
    <property type="entry name" value="Plug_dom"/>
</dbReference>